<evidence type="ECO:0000259" key="6">
    <source>
        <dbReference type="PROSITE" id="PS50043"/>
    </source>
</evidence>
<dbReference type="EMBL" id="SFCC01000024">
    <property type="protein sequence ID" value="RZQ59454.1"/>
    <property type="molecule type" value="Genomic_DNA"/>
</dbReference>
<organism evidence="8 9">
    <name type="scientific">Amycolatopsis suaedae</name>
    <dbReference type="NCBI Taxonomy" id="2510978"/>
    <lineage>
        <taxon>Bacteria</taxon>
        <taxon>Bacillati</taxon>
        <taxon>Actinomycetota</taxon>
        <taxon>Actinomycetes</taxon>
        <taxon>Pseudonocardiales</taxon>
        <taxon>Pseudonocardiaceae</taxon>
        <taxon>Amycolatopsis</taxon>
    </lineage>
</organism>
<evidence type="ECO:0000256" key="4">
    <source>
        <dbReference type="ARBA" id="ARBA00023163"/>
    </source>
</evidence>
<feature type="modified residue" description="4-aspartylphosphate" evidence="5">
    <location>
        <position position="54"/>
    </location>
</feature>
<dbReference type="PRINTS" id="PR00038">
    <property type="entry name" value="HTHLUXR"/>
</dbReference>
<evidence type="ECO:0000256" key="2">
    <source>
        <dbReference type="ARBA" id="ARBA00023015"/>
    </source>
</evidence>
<dbReference type="OrthoDB" id="9808843at2"/>
<gene>
    <name evidence="8" type="ORF">EWH70_34055</name>
</gene>
<name>A0A4Q7J0J2_9PSEU</name>
<dbReference type="SUPFAM" id="SSF52172">
    <property type="entry name" value="CheY-like"/>
    <property type="match status" value="1"/>
</dbReference>
<feature type="domain" description="HTH luxR-type" evidence="6">
    <location>
        <begin position="148"/>
        <end position="213"/>
    </location>
</feature>
<dbReference type="InterPro" id="IPR011006">
    <property type="entry name" value="CheY-like_superfamily"/>
</dbReference>
<dbReference type="SUPFAM" id="SSF46894">
    <property type="entry name" value="C-terminal effector domain of the bipartite response regulators"/>
    <property type="match status" value="1"/>
</dbReference>
<dbReference type="Pfam" id="PF00196">
    <property type="entry name" value="GerE"/>
    <property type="match status" value="1"/>
</dbReference>
<dbReference type="PANTHER" id="PTHR43214">
    <property type="entry name" value="TWO-COMPONENT RESPONSE REGULATOR"/>
    <property type="match status" value="1"/>
</dbReference>
<sequence>MIRVLIVDDEVLVRAGFRMILQAADDIEIVAEASDGKEAVDAVLKHWPDVVLMDVRMSGMDGLRALQEISRLPKAPKVIMLTTFDLDDYVHTALRAGASGFLLKDTSPHDLMSAVRTVAAGSAMLSPTVTKRLIDEFAGREPGRTRQAREQLATLTGREMDVLNGVADGLSNAEIAKQLSMSEATVKAHVSRTLTKLGLANRVQAAMVARDAAGW</sequence>
<dbReference type="Gene3D" id="3.40.50.2300">
    <property type="match status" value="1"/>
</dbReference>
<evidence type="ECO:0000313" key="9">
    <source>
        <dbReference type="Proteomes" id="UP000292003"/>
    </source>
</evidence>
<dbReference type="SMART" id="SM00421">
    <property type="entry name" value="HTH_LUXR"/>
    <property type="match status" value="1"/>
</dbReference>
<evidence type="ECO:0000313" key="8">
    <source>
        <dbReference type="EMBL" id="RZQ59454.1"/>
    </source>
</evidence>
<dbReference type="Pfam" id="PF00072">
    <property type="entry name" value="Response_reg"/>
    <property type="match status" value="1"/>
</dbReference>
<feature type="domain" description="Response regulatory" evidence="7">
    <location>
        <begin position="3"/>
        <end position="119"/>
    </location>
</feature>
<protein>
    <submittedName>
        <fullName evidence="8">Response regulator transcription factor</fullName>
    </submittedName>
</protein>
<dbReference type="InterPro" id="IPR000792">
    <property type="entry name" value="Tscrpt_reg_LuxR_C"/>
</dbReference>
<comment type="caution">
    <text evidence="8">The sequence shown here is derived from an EMBL/GenBank/DDBJ whole genome shotgun (WGS) entry which is preliminary data.</text>
</comment>
<dbReference type="GO" id="GO:0003677">
    <property type="term" value="F:DNA binding"/>
    <property type="evidence" value="ECO:0007669"/>
    <property type="project" value="UniProtKB-KW"/>
</dbReference>
<dbReference type="InterPro" id="IPR058245">
    <property type="entry name" value="NreC/VraR/RcsB-like_REC"/>
</dbReference>
<keyword evidence="1 5" id="KW-0597">Phosphoprotein</keyword>
<keyword evidence="4" id="KW-0804">Transcription</keyword>
<evidence type="ECO:0000256" key="3">
    <source>
        <dbReference type="ARBA" id="ARBA00023125"/>
    </source>
</evidence>
<dbReference type="InterPro" id="IPR016032">
    <property type="entry name" value="Sig_transdc_resp-reg_C-effctor"/>
</dbReference>
<accession>A0A4Q7J0J2</accession>
<evidence type="ECO:0000259" key="7">
    <source>
        <dbReference type="PROSITE" id="PS50110"/>
    </source>
</evidence>
<dbReference type="PROSITE" id="PS50043">
    <property type="entry name" value="HTH_LUXR_2"/>
    <property type="match status" value="1"/>
</dbReference>
<evidence type="ECO:0000256" key="5">
    <source>
        <dbReference type="PROSITE-ProRule" id="PRU00169"/>
    </source>
</evidence>
<dbReference type="GO" id="GO:0000160">
    <property type="term" value="P:phosphorelay signal transduction system"/>
    <property type="evidence" value="ECO:0007669"/>
    <property type="project" value="InterPro"/>
</dbReference>
<dbReference type="CDD" id="cd17535">
    <property type="entry name" value="REC_NarL-like"/>
    <property type="match status" value="1"/>
</dbReference>
<dbReference type="InterPro" id="IPR001789">
    <property type="entry name" value="Sig_transdc_resp-reg_receiver"/>
</dbReference>
<dbReference type="PANTHER" id="PTHR43214:SF24">
    <property type="entry name" value="TRANSCRIPTIONAL REGULATORY PROTEIN NARL-RELATED"/>
    <property type="match status" value="1"/>
</dbReference>
<dbReference type="Proteomes" id="UP000292003">
    <property type="component" value="Unassembled WGS sequence"/>
</dbReference>
<proteinExistence type="predicted"/>
<dbReference type="CDD" id="cd06170">
    <property type="entry name" value="LuxR_C_like"/>
    <property type="match status" value="1"/>
</dbReference>
<dbReference type="InterPro" id="IPR039420">
    <property type="entry name" value="WalR-like"/>
</dbReference>
<reference evidence="8 9" key="1">
    <citation type="submission" date="2019-02" db="EMBL/GenBank/DDBJ databases">
        <title>Draft genome sequence of Amycolatopsis sp. 8-3EHSu isolated from roots of Suaeda maritima.</title>
        <authorList>
            <person name="Duangmal K."/>
            <person name="Chantavorakit T."/>
        </authorList>
    </citation>
    <scope>NUCLEOTIDE SEQUENCE [LARGE SCALE GENOMIC DNA]</scope>
    <source>
        <strain evidence="8 9">8-3EHSu</strain>
    </source>
</reference>
<dbReference type="AlphaFoldDB" id="A0A4Q7J0J2"/>
<dbReference type="GO" id="GO:0006355">
    <property type="term" value="P:regulation of DNA-templated transcription"/>
    <property type="evidence" value="ECO:0007669"/>
    <property type="project" value="InterPro"/>
</dbReference>
<dbReference type="SMART" id="SM00448">
    <property type="entry name" value="REC"/>
    <property type="match status" value="1"/>
</dbReference>
<keyword evidence="2" id="KW-0805">Transcription regulation</keyword>
<keyword evidence="9" id="KW-1185">Reference proteome</keyword>
<dbReference type="PROSITE" id="PS50110">
    <property type="entry name" value="RESPONSE_REGULATORY"/>
    <property type="match status" value="1"/>
</dbReference>
<keyword evidence="3" id="KW-0238">DNA-binding</keyword>
<dbReference type="PROSITE" id="PS00622">
    <property type="entry name" value="HTH_LUXR_1"/>
    <property type="match status" value="1"/>
</dbReference>
<dbReference type="RefSeq" id="WP_130479715.1">
    <property type="nucleotide sequence ID" value="NZ_SFCC01000024.1"/>
</dbReference>
<evidence type="ECO:0000256" key="1">
    <source>
        <dbReference type="ARBA" id="ARBA00022553"/>
    </source>
</evidence>